<dbReference type="EMBL" id="FLUN01000001">
    <property type="protein sequence ID" value="SBV92591.1"/>
    <property type="molecule type" value="Genomic_DNA"/>
</dbReference>
<dbReference type="Pfam" id="PF00754">
    <property type="entry name" value="F5_F8_type_C"/>
    <property type="match status" value="1"/>
</dbReference>
<dbReference type="InterPro" id="IPR012939">
    <property type="entry name" value="Glyco_hydro_92"/>
</dbReference>
<feature type="domain" description="F5/8 type C" evidence="5">
    <location>
        <begin position="1127"/>
        <end position="1301"/>
    </location>
</feature>
<dbReference type="GO" id="GO:0030246">
    <property type="term" value="F:carbohydrate binding"/>
    <property type="evidence" value="ECO:0007669"/>
    <property type="project" value="InterPro"/>
</dbReference>
<evidence type="ECO:0000256" key="2">
    <source>
        <dbReference type="ARBA" id="ARBA00023295"/>
    </source>
</evidence>
<dbReference type="InterPro" id="IPR036116">
    <property type="entry name" value="FN3_sf"/>
</dbReference>
<sequence>MKRILSMVLCVTMALSLLPASALAAGPAETPGKSLADYPDLLFGVGSATSAGPTLPGGSIHPSPETKSKDNGGYSRNSPIVGFGQLYAQGTGGTKSYGNFLLAPMLGGNIELNDSNRAVQAKAGTETAKCYEYSVELENGIKAAVTPTHNAAIYSFEFPAGEDASFLLDAARKQDKSNAMKKGSVTVDPETHTISGGGTFSGNWNPANWNMYFALEFDTDFTEIGVFEDSTLTTYTEKTTVSIDSEKRLGAYVKFAQPATEAEPEPLTVKVKLAISFESEEKAKEFLDEQIPAYDYDAVRDEAKSVWEDRLDAIEIETSDEALLRQFYTALYHTNVEPRDRVSDHGDWDDFYTIWDSWKTAFPLKTFFYPEQVGSIIASFIDRAERNETIIMSDAFIQGQEFVCGQGGNDIENIIADACLKDIPLPEGYDWERAYNAVIKSAERMRTPEYVMKGYAVEGQRKTVSGASYSSRLHAGSATQGFAINDFAVAQMAKKLGKTEDYEFYLNRSMNWRNAWNPNVESDGFYGFPQNPNSDGTFAAGYNPKKPSYNTNFYEATGWDSCFTNRNDMPGLIEAMGGRQKFIERLQWACDHSINYGNDDGGAEGYLNFTNEPSMHIPWLFCTDEVKRPDLAAETINRILTERFLKDGINDYPGDEDGGAMSSYLIFMLSGFFPYSPTNDYYLHGARLPRITFRLGNGKSFVITGENTGENNIYVQSATWQGQDFNECKLTYGQIMEGGELHFVMGSEPSRWARMEDNTPPTDVTGLTYDAESAVGGKTVLTWNASADEGEGVARYDVYRSDKIVFECNEETFVGSVTQTTFEEMPEVPTRYWYRVVAVDGAENRANAAEVCVSLSYDSEPPEQVTGLRVDGALLDNGIVKLSWTESHDNVGVTSYNVYRSNHVDFTISSDTLLTAVQSPAITDFLSAAGTYYYRVTARDAYGNISEPSDCVAAEVAGGLPDDMEATPGVNQAKGKTAKVNGQTNIDKEGADKAVDGSISTKWCVKSTGSNGGTGEVAAGTPLNNPHWLEIDLVKPTLLNRWVVTHAGGGSPAEGKGYNTQEFKLQYWNGTAWADADVVTGNKDNVTDRTFSTVITTKVRMEITRAVQDNCTENNKVQTARIYEVELYSPKLESEYDGSLMELSGVKLAVNSQAADAEGPAKACDGDENTKWSARFQMADKTVEAPEGAEAFADGVSWMSIDLGEVCVVDRLTYLGGGKEKPEFRTKELYLQTSADGVNWTYTKEGAWKDGDEQVPTKLEYSFQESITSRYFRLVLPVRGVSDGERGNTNARVFEFHLFGEKLVNENKITIAPADGANVRTSKTNAAPGDKIDVDVEYTRADREFVKLLVTGESGTPVPVAQYGEMLKFNFTMPNEPVKIKAYSRFVVDADREALQVALYALKDGEITVAADADTDEIEREVRAYVARLLAGAPGAEGVTAEIEETETFGTFKVTLEKNGIMVVKDLAMTLSGYRYKISGMSDVPGVTVPYGTAKEELGLPERVKVTFREGGEKEVAVSWECAEFIKDRAGAYRFIGTIASGEDYANPEELTASCEVTVSHAPSYSTGDTTTRTEKNPDGSTTKTVKNKTTGTVTETTTYPDGTQIVATTPKGGESSIKVAVPKGKDSVTITIPTGEILTSGTVAVIVNVDGSEEVVKTSVATSWGLRITLAEGATLKLVDNSKDFTDVAEHNWAYDAVQFTASRELFNGTGADSFSPTGDMTRAMLVTVLARLDGQDTAAGETWYSRAIAWGVENGITDGANAEMSITRESLVVMLYRYAKAEPANGAALHEFPDADKVSGWATEAVNWAVANGILTGNGAGELNPGGNASRAEVATILQRFISL</sequence>
<accession>A0A212IZI1</accession>
<dbReference type="GO" id="GO:0006516">
    <property type="term" value="P:glycoprotein catabolic process"/>
    <property type="evidence" value="ECO:0007669"/>
    <property type="project" value="TreeGrafter"/>
</dbReference>
<feature type="domain" description="Fibronectin type-III" evidence="6">
    <location>
        <begin position="861"/>
        <end position="959"/>
    </location>
</feature>
<dbReference type="InterPro" id="IPR005887">
    <property type="entry name" value="GH92_a_mannosidase_put"/>
</dbReference>
<dbReference type="InterPro" id="IPR013783">
    <property type="entry name" value="Ig-like_fold"/>
</dbReference>
<feature type="domain" description="SLH" evidence="7">
    <location>
        <begin position="1791"/>
        <end position="1846"/>
    </location>
</feature>
<dbReference type="Pfam" id="PF17678">
    <property type="entry name" value="Glyco_hydro_92N"/>
    <property type="match status" value="1"/>
</dbReference>
<dbReference type="GO" id="GO:0005975">
    <property type="term" value="P:carbohydrate metabolic process"/>
    <property type="evidence" value="ECO:0007669"/>
    <property type="project" value="InterPro"/>
</dbReference>
<dbReference type="CDD" id="cd00063">
    <property type="entry name" value="FN3"/>
    <property type="match status" value="1"/>
</dbReference>
<evidence type="ECO:0000256" key="1">
    <source>
        <dbReference type="ARBA" id="ARBA00022737"/>
    </source>
</evidence>
<dbReference type="Pfam" id="PF07971">
    <property type="entry name" value="Glyco_hydro_92"/>
    <property type="match status" value="1"/>
</dbReference>
<dbReference type="Pfam" id="PF07532">
    <property type="entry name" value="Big_4"/>
    <property type="match status" value="1"/>
</dbReference>
<evidence type="ECO:0000259" key="5">
    <source>
        <dbReference type="PROSITE" id="PS50022"/>
    </source>
</evidence>
<dbReference type="Pfam" id="PF00395">
    <property type="entry name" value="SLH"/>
    <property type="match status" value="2"/>
</dbReference>
<feature type="signal peptide" evidence="4">
    <location>
        <begin position="1"/>
        <end position="24"/>
    </location>
</feature>
<dbReference type="SUPFAM" id="SSF48208">
    <property type="entry name" value="Six-hairpin glycosidases"/>
    <property type="match status" value="1"/>
</dbReference>
<dbReference type="InterPro" id="IPR003961">
    <property type="entry name" value="FN3_dom"/>
</dbReference>
<evidence type="ECO:0000259" key="6">
    <source>
        <dbReference type="PROSITE" id="PS50853"/>
    </source>
</evidence>
<dbReference type="InterPro" id="IPR014718">
    <property type="entry name" value="GH-type_carb-bd"/>
</dbReference>
<gene>
    <name evidence="8" type="ORF">KL86CLO1_10268</name>
</gene>
<organism evidence="8">
    <name type="scientific">uncultured Eubacteriales bacterium</name>
    <dbReference type="NCBI Taxonomy" id="172733"/>
    <lineage>
        <taxon>Bacteria</taxon>
        <taxon>Bacillati</taxon>
        <taxon>Bacillota</taxon>
        <taxon>Clostridia</taxon>
        <taxon>Eubacteriales</taxon>
        <taxon>environmental samples</taxon>
    </lineage>
</organism>
<dbReference type="Gene3D" id="1.20.1610.10">
    <property type="entry name" value="alpha-1,2-mannosidases domains"/>
    <property type="match status" value="1"/>
</dbReference>
<dbReference type="InterPro" id="IPR008928">
    <property type="entry name" value="6-hairpin_glycosidase_sf"/>
</dbReference>
<keyword evidence="2" id="KW-0326">Glycosidase</keyword>
<dbReference type="PROSITE" id="PS50022">
    <property type="entry name" value="FA58C_3"/>
    <property type="match status" value="1"/>
</dbReference>
<dbReference type="GO" id="GO:0016798">
    <property type="term" value="F:hydrolase activity, acting on glycosyl bonds"/>
    <property type="evidence" value="ECO:0007669"/>
    <property type="project" value="UniProtKB-KW"/>
</dbReference>
<dbReference type="Gene3D" id="2.70.98.10">
    <property type="match status" value="1"/>
</dbReference>
<dbReference type="InterPro" id="IPR050883">
    <property type="entry name" value="PNGase"/>
</dbReference>
<dbReference type="PANTHER" id="PTHR12143:SF43">
    <property type="entry name" value="PUTATIVE-RELATED"/>
    <property type="match status" value="1"/>
</dbReference>
<dbReference type="Pfam" id="PF22633">
    <property type="entry name" value="F5_F8_type_C_2"/>
    <property type="match status" value="1"/>
</dbReference>
<dbReference type="GO" id="GO:0000224">
    <property type="term" value="F:peptide-N4-(N-acetyl-beta-glucosaminyl)asparagine amidase activity"/>
    <property type="evidence" value="ECO:0007669"/>
    <property type="project" value="TreeGrafter"/>
</dbReference>
<name>A0A212IZI1_9FIRM</name>
<dbReference type="GO" id="GO:0005829">
    <property type="term" value="C:cytosol"/>
    <property type="evidence" value="ECO:0007669"/>
    <property type="project" value="TreeGrafter"/>
</dbReference>
<dbReference type="Gene3D" id="3.30.2080.10">
    <property type="entry name" value="GH92 mannosidase domain"/>
    <property type="match status" value="1"/>
</dbReference>
<dbReference type="InterPro" id="IPR041371">
    <property type="entry name" value="GH92_N"/>
</dbReference>
<dbReference type="Gene3D" id="1.20.1050.60">
    <property type="entry name" value="alpha-1,2-mannosidase"/>
    <property type="match status" value="1"/>
</dbReference>
<feature type="chain" id="PRO_5013210886" evidence="4">
    <location>
        <begin position="25"/>
        <end position="1846"/>
    </location>
</feature>
<keyword evidence="4" id="KW-0732">Signal</keyword>
<dbReference type="SUPFAM" id="SSF49785">
    <property type="entry name" value="Galactose-binding domain-like"/>
    <property type="match status" value="2"/>
</dbReference>
<evidence type="ECO:0000313" key="8">
    <source>
        <dbReference type="EMBL" id="SBV92591.1"/>
    </source>
</evidence>
<evidence type="ECO:0000256" key="3">
    <source>
        <dbReference type="SAM" id="MobiDB-lite"/>
    </source>
</evidence>
<feature type="region of interest" description="Disordered" evidence="3">
    <location>
        <begin position="1564"/>
        <end position="1587"/>
    </location>
</feature>
<dbReference type="NCBIfam" id="TIGR01180">
    <property type="entry name" value="aman2_put"/>
    <property type="match status" value="1"/>
</dbReference>
<feature type="domain" description="SLH" evidence="7">
    <location>
        <begin position="1682"/>
        <end position="1745"/>
    </location>
</feature>
<dbReference type="Gene3D" id="2.60.120.260">
    <property type="entry name" value="Galactose-binding domain-like"/>
    <property type="match status" value="2"/>
</dbReference>
<dbReference type="PANTHER" id="PTHR12143">
    <property type="entry name" value="PEPTIDE N-GLYCANASE PNGASE -RELATED"/>
    <property type="match status" value="1"/>
</dbReference>
<protein>
    <submittedName>
        <fullName evidence="8">Putative alpha-1,2-mannosidase (Modular protein)</fullName>
    </submittedName>
</protein>
<dbReference type="InterPro" id="IPR008979">
    <property type="entry name" value="Galactose-bd-like_sf"/>
</dbReference>
<dbReference type="PROSITE" id="PS50853">
    <property type="entry name" value="FN3"/>
    <property type="match status" value="1"/>
</dbReference>
<keyword evidence="1" id="KW-0677">Repeat</keyword>
<dbReference type="PROSITE" id="PS51272">
    <property type="entry name" value="SLH"/>
    <property type="match status" value="2"/>
</dbReference>
<evidence type="ECO:0000259" key="7">
    <source>
        <dbReference type="PROSITE" id="PS51272"/>
    </source>
</evidence>
<dbReference type="InterPro" id="IPR000421">
    <property type="entry name" value="FA58C"/>
</dbReference>
<reference evidence="8" key="1">
    <citation type="submission" date="2016-04" db="EMBL/GenBank/DDBJ databases">
        <authorList>
            <person name="Evans L.H."/>
            <person name="Alamgir A."/>
            <person name="Owens N."/>
            <person name="Weber N.D."/>
            <person name="Virtaneva K."/>
            <person name="Barbian K."/>
            <person name="Babar A."/>
            <person name="Rosenke K."/>
        </authorList>
    </citation>
    <scope>NUCLEOTIDE SEQUENCE</scope>
    <source>
        <strain evidence="8">86</strain>
    </source>
</reference>
<dbReference type="InterPro" id="IPR001119">
    <property type="entry name" value="SLH_dom"/>
</dbReference>
<feature type="region of interest" description="Disordered" evidence="3">
    <location>
        <begin position="53"/>
        <end position="74"/>
    </location>
</feature>
<dbReference type="InterPro" id="IPR011081">
    <property type="entry name" value="Big_4"/>
</dbReference>
<evidence type="ECO:0000256" key="4">
    <source>
        <dbReference type="SAM" id="SignalP"/>
    </source>
</evidence>
<proteinExistence type="predicted"/>
<dbReference type="SUPFAM" id="SSF49265">
    <property type="entry name" value="Fibronectin type III"/>
    <property type="match status" value="1"/>
</dbReference>
<keyword evidence="2" id="KW-0378">Hydrolase</keyword>
<dbReference type="Gene3D" id="2.60.40.10">
    <property type="entry name" value="Immunoglobulins"/>
    <property type="match status" value="2"/>
</dbReference>